<comment type="catalytic activity">
    <reaction evidence="4">
        <text>Endohydrolysis of (1-&gt;4)-beta-D-glucosidic linkages in cellulose, lichenin and cereal beta-D-glucans.</text>
        <dbReference type="EC" id="3.2.1.4"/>
    </reaction>
</comment>
<dbReference type="SMART" id="SM00733">
    <property type="entry name" value="Mterf"/>
    <property type="match status" value="5"/>
</dbReference>
<dbReference type="EMBL" id="CM016557">
    <property type="protein sequence ID" value="TKW09222.1"/>
    <property type="molecule type" value="Genomic_DNA"/>
</dbReference>
<keyword evidence="2" id="KW-0805">Transcription regulation</keyword>
<gene>
    <name evidence="6" type="ORF">SEVIR_6G079400v2</name>
</gene>
<dbReference type="InterPro" id="IPR038538">
    <property type="entry name" value="MTERF_sf"/>
</dbReference>
<protein>
    <recommendedName>
        <fullName evidence="4">Cellulase</fullName>
        <ecNumber evidence="4">3.2.1.4</ecNumber>
    </recommendedName>
</protein>
<dbReference type="PROSITE" id="PS01140">
    <property type="entry name" value="GLYCOSYL_HYDROL_F45"/>
    <property type="match status" value="1"/>
</dbReference>
<organism evidence="6 7">
    <name type="scientific">Setaria viridis</name>
    <name type="common">Green bristlegrass</name>
    <name type="synonym">Setaria italica subsp. viridis</name>
    <dbReference type="NCBI Taxonomy" id="4556"/>
    <lineage>
        <taxon>Eukaryota</taxon>
        <taxon>Viridiplantae</taxon>
        <taxon>Streptophyta</taxon>
        <taxon>Embryophyta</taxon>
        <taxon>Tracheophyta</taxon>
        <taxon>Spermatophyta</taxon>
        <taxon>Magnoliopsida</taxon>
        <taxon>Liliopsida</taxon>
        <taxon>Poales</taxon>
        <taxon>Poaceae</taxon>
        <taxon>PACMAD clade</taxon>
        <taxon>Panicoideae</taxon>
        <taxon>Panicodae</taxon>
        <taxon>Paniceae</taxon>
        <taxon>Cenchrinae</taxon>
        <taxon>Setaria</taxon>
    </lineage>
</organism>
<keyword evidence="2" id="KW-0806">Transcription termination</keyword>
<dbReference type="Gramene" id="TKW09222">
    <property type="protein sequence ID" value="TKW09222"/>
    <property type="gene ID" value="SEVIR_6G079400v2"/>
</dbReference>
<reference evidence="6 7" key="1">
    <citation type="submission" date="2019-03" db="EMBL/GenBank/DDBJ databases">
        <title>WGS assembly of Setaria viridis.</title>
        <authorList>
            <person name="Huang P."/>
            <person name="Jenkins J."/>
            <person name="Grimwood J."/>
            <person name="Barry K."/>
            <person name="Healey A."/>
            <person name="Mamidi S."/>
            <person name="Sreedasyam A."/>
            <person name="Shu S."/>
            <person name="Feldman M."/>
            <person name="Wu J."/>
            <person name="Yu Y."/>
            <person name="Chen C."/>
            <person name="Johnson J."/>
            <person name="Rokhsar D."/>
            <person name="Baxter I."/>
            <person name="Schmutz J."/>
            <person name="Brutnell T."/>
            <person name="Kellogg E."/>
        </authorList>
    </citation>
    <scope>NUCLEOTIDE SEQUENCE [LARGE SCALE GENOMIC DNA]</scope>
    <source>
        <strain evidence="7">cv. A10</strain>
    </source>
</reference>
<dbReference type="GO" id="GO:0005975">
    <property type="term" value="P:carbohydrate metabolic process"/>
    <property type="evidence" value="ECO:0007669"/>
    <property type="project" value="InterPro"/>
</dbReference>
<dbReference type="GO" id="GO:0006353">
    <property type="term" value="P:DNA-templated transcription termination"/>
    <property type="evidence" value="ECO:0007669"/>
    <property type="project" value="UniProtKB-KW"/>
</dbReference>
<comment type="similarity">
    <text evidence="1">Belongs to the mTERF family.</text>
</comment>
<keyword evidence="2" id="KW-0804">Transcription</keyword>
<keyword evidence="3" id="KW-0809">Transit peptide</keyword>
<sequence>MILCNALRTVRRFRWVPRVQLIVEHSEPYRAAHLCATATRYWDVQESSATSICGFTPIGHEYQLRPYSAAPARRGEEKPLDEDEDEEEVVVDKELKRMERSRVFWTAQQTFLEYLHFTRGLPFADAEHISKHSPAFVSKLLDQVKDAIKDPVEGGEEVVFMSKVKKTEVRDQRATKALVRLFRYHPVNEFEPFFESMGLKPGKYDSFLPRDLMFLADDETLLENYHFLCNYGFARTKIGRIYMAAVEFFRSGDNVLPSKLSALEDLGFSKTTVIKLVTSCPVILARDLNAEFKIMQWLDDCGIKRDWIGQFLSVQKSYDWKKMVEIPQFFTELGFDKEGIGKLISQNPDFLLDGSGKVLFRVVTIMLKAGSEKKDLFNLFLDFPDVPASDFARNIQSVILLLADIDVCDEDIKQFVVANASILGSARVKAANSILTNLSVGKRRLWKIIKEDPRQLMKYKLGTKLSRLPSCDRSTDQSLEEKVKFLKGIGFVEGSEDMKKALKSFRGKGDELQDRFDFLVRTGLSPKDVVNMIKIAPHVLNQKIHVLESKISFLLNETAYPLSALVTFPSFLSFTVERTKVRFLMYNWLQERGLVAPNFALATFLACSEKDFIKHYVRKHELGPEVFEKFKREVAETKNMHCTSDD</sequence>
<dbReference type="Gramene" id="TKW09221">
    <property type="protein sequence ID" value="TKW09221"/>
    <property type="gene ID" value="SEVIR_6G079400v2"/>
</dbReference>
<dbReference type="Proteomes" id="UP000298652">
    <property type="component" value="Chromosome 6"/>
</dbReference>
<dbReference type="FunFam" id="1.25.70.10:FF:000014">
    <property type="entry name" value="Transcription termination factor MTEF18, mitochondrial"/>
    <property type="match status" value="1"/>
</dbReference>
<dbReference type="Pfam" id="PF02536">
    <property type="entry name" value="mTERF"/>
    <property type="match status" value="3"/>
</dbReference>
<evidence type="ECO:0000256" key="4">
    <source>
        <dbReference type="PROSITE-ProRule" id="PRU10069"/>
    </source>
</evidence>
<dbReference type="InterPro" id="IPR003690">
    <property type="entry name" value="MTERF"/>
</dbReference>
<dbReference type="FunFam" id="1.25.70.10:FF:000019">
    <property type="entry name" value="mTERF family protein"/>
    <property type="match status" value="1"/>
</dbReference>
<evidence type="ECO:0000256" key="1">
    <source>
        <dbReference type="ARBA" id="ARBA00007692"/>
    </source>
</evidence>
<feature type="active site" description="Nucleophile" evidence="4">
    <location>
        <position position="43"/>
    </location>
</feature>
<dbReference type="Gene3D" id="1.25.70.10">
    <property type="entry name" value="Transcription termination factor 3, mitochondrial"/>
    <property type="match status" value="2"/>
</dbReference>
<evidence type="ECO:0000256" key="3">
    <source>
        <dbReference type="ARBA" id="ARBA00022946"/>
    </source>
</evidence>
<evidence type="ECO:0000313" key="6">
    <source>
        <dbReference type="EMBL" id="TKW09222.1"/>
    </source>
</evidence>
<accession>A0A4U6U324</accession>
<dbReference type="EC" id="3.2.1.4" evidence="4"/>
<dbReference type="PANTHER" id="PTHR13068">
    <property type="entry name" value="CGI-12 PROTEIN-RELATED"/>
    <property type="match status" value="1"/>
</dbReference>
<keyword evidence="7" id="KW-1185">Reference proteome</keyword>
<dbReference type="GO" id="GO:0008810">
    <property type="term" value="F:cellulase activity"/>
    <property type="evidence" value="ECO:0007669"/>
    <property type="project" value="UniProtKB-EC"/>
</dbReference>
<evidence type="ECO:0000313" key="7">
    <source>
        <dbReference type="Proteomes" id="UP000298652"/>
    </source>
</evidence>
<dbReference type="PANTHER" id="PTHR13068:SF38">
    <property type="entry name" value="TRANSCRIPTION TERMINATION FACTOR FAMILY PROTEIN"/>
    <property type="match status" value="1"/>
</dbReference>
<dbReference type="OMA" id="TTDRINM"/>
<dbReference type="InterPro" id="IPR000334">
    <property type="entry name" value="Glyco_hydro_45"/>
</dbReference>
<name>A0A4U6U324_SETVI</name>
<feature type="domain" description="Glycosyl hydrolases family 45 active site" evidence="5">
    <location>
        <begin position="38"/>
        <end position="49"/>
    </location>
</feature>
<proteinExistence type="inferred from homology"/>
<dbReference type="EMBL" id="CM016557">
    <property type="protein sequence ID" value="TKW09221.1"/>
    <property type="molecule type" value="Genomic_DNA"/>
</dbReference>
<dbReference type="AlphaFoldDB" id="A0A4U6U324"/>
<dbReference type="GO" id="GO:0003676">
    <property type="term" value="F:nucleic acid binding"/>
    <property type="evidence" value="ECO:0007669"/>
    <property type="project" value="InterPro"/>
</dbReference>
<evidence type="ECO:0000256" key="2">
    <source>
        <dbReference type="ARBA" id="ARBA00022472"/>
    </source>
</evidence>
<evidence type="ECO:0000259" key="5">
    <source>
        <dbReference type="PROSITE" id="PS01140"/>
    </source>
</evidence>